<name>A0A0F7RXP6_9BASI</name>
<evidence type="ECO:0000313" key="2">
    <source>
        <dbReference type="EMBL" id="CDU25093.1"/>
    </source>
</evidence>
<keyword evidence="3" id="KW-1185">Reference proteome</keyword>
<dbReference type="Proteomes" id="UP000242770">
    <property type="component" value="Unassembled WGS sequence"/>
</dbReference>
<evidence type="ECO:0000313" key="1">
    <source>
        <dbReference type="EMBL" id="CDR99412.1"/>
    </source>
</evidence>
<dbReference type="EMBL" id="CCFA01001037">
    <property type="protein sequence ID" value="CDR99412.1"/>
    <property type="molecule type" value="Genomic_DNA"/>
</dbReference>
<proteinExistence type="predicted"/>
<reference evidence="2" key="3">
    <citation type="submission" date="2014-06" db="EMBL/GenBank/DDBJ databases">
        <authorList>
            <person name="Ju J."/>
            <person name="Zhang J."/>
        </authorList>
    </citation>
    <scope>NUCLEOTIDE SEQUENCE</scope>
    <source>
        <strain evidence="2">SscI8</strain>
    </source>
</reference>
<dbReference type="AlphaFoldDB" id="A0A0F7RXP6"/>
<reference evidence="1" key="1">
    <citation type="submission" date="2014-06" db="EMBL/GenBank/DDBJ databases">
        <authorList>
            <person name="Berkman J.Paul."/>
        </authorList>
    </citation>
    <scope>NUCLEOTIDE SEQUENCE [LARGE SCALE GENOMIC DNA]</scope>
</reference>
<reference evidence="3" key="2">
    <citation type="submission" date="2014-06" db="EMBL/GenBank/DDBJ databases">
        <authorList>
            <person name="Berkman P.J."/>
        </authorList>
    </citation>
    <scope>NUCLEOTIDE SEQUENCE [LARGE SCALE GENOMIC DNA]</scope>
</reference>
<organism evidence="1 3">
    <name type="scientific">Sporisorium scitamineum</name>
    <dbReference type="NCBI Taxonomy" id="49012"/>
    <lineage>
        <taxon>Eukaryota</taxon>
        <taxon>Fungi</taxon>
        <taxon>Dikarya</taxon>
        <taxon>Basidiomycota</taxon>
        <taxon>Ustilaginomycotina</taxon>
        <taxon>Ustilaginomycetes</taxon>
        <taxon>Ustilaginales</taxon>
        <taxon>Ustilaginaceae</taxon>
        <taxon>Sporisorium</taxon>
    </lineage>
</organism>
<evidence type="ECO:0000313" key="3">
    <source>
        <dbReference type="Proteomes" id="UP000242770"/>
    </source>
</evidence>
<sequence length="197" mass="22309">MPLTTLSEIPPSSHAFMMVQAMGVPDVVQPEPRETAHNLIEGYMLVENPIPFTLMVTVHILFKMTPSQLKGFDDAFLAAQLLVGQSRVDVHKVIIQTDRNDPKSDRVVQYDLDMDSCNLDAFLDASQTITSHQYFDSMWKQAGPKCRDENELGCHVKPFESHGCLCRKHTKAWSQKLILLRCRVCRKAPIQLKEEAA</sequence>
<dbReference type="OrthoDB" id="2552053at2759"/>
<gene>
    <name evidence="1" type="primary">SSCI20230.1</name>
    <name evidence="2" type="ORF">SPSC_04927</name>
</gene>
<protein>
    <submittedName>
        <fullName evidence="1">Uncharacterized protein</fullName>
    </submittedName>
</protein>
<dbReference type="EMBL" id="LK056683">
    <property type="protein sequence ID" value="CDU25093.1"/>
    <property type="molecule type" value="Genomic_DNA"/>
</dbReference>
<accession>A0A0F7RXP6</accession>